<keyword evidence="1" id="KW-1133">Transmembrane helix</keyword>
<name>A0A1K1RU99_9FLAO</name>
<feature type="transmembrane region" description="Helical" evidence="1">
    <location>
        <begin position="12"/>
        <end position="28"/>
    </location>
</feature>
<proteinExistence type="predicted"/>
<sequence>MIDKSDGKYKKLALGLVFDAVGYLSYMIPGFGEFTDVIWAPVSAWLISRMYKGQTGKIAAIISLIEELSPGLDVVPTFTLTWFYVYVFKKDALPGAKEDRKITPGTSPDRH</sequence>
<keyword evidence="3" id="KW-1185">Reference proteome</keyword>
<dbReference type="RefSeq" id="WP_072319241.1">
    <property type="nucleotide sequence ID" value="NZ_FPJE01000035.1"/>
</dbReference>
<dbReference type="Proteomes" id="UP000182248">
    <property type="component" value="Unassembled WGS sequence"/>
</dbReference>
<dbReference type="STRING" id="1150368.SAMN02927921_04012"/>
<dbReference type="AlphaFoldDB" id="A0A1K1RU99"/>
<evidence type="ECO:0000256" key="1">
    <source>
        <dbReference type="SAM" id="Phobius"/>
    </source>
</evidence>
<keyword evidence="1" id="KW-0472">Membrane</keyword>
<evidence type="ECO:0000313" key="3">
    <source>
        <dbReference type="Proteomes" id="UP000182248"/>
    </source>
</evidence>
<protein>
    <submittedName>
        <fullName evidence="2">Uncharacterized protein</fullName>
    </submittedName>
</protein>
<keyword evidence="1" id="KW-0812">Transmembrane</keyword>
<organism evidence="2 3">
    <name type="scientific">Sinomicrobium oceani</name>
    <dbReference type="NCBI Taxonomy" id="1150368"/>
    <lineage>
        <taxon>Bacteria</taxon>
        <taxon>Pseudomonadati</taxon>
        <taxon>Bacteroidota</taxon>
        <taxon>Flavobacteriia</taxon>
        <taxon>Flavobacteriales</taxon>
        <taxon>Flavobacteriaceae</taxon>
        <taxon>Sinomicrobium</taxon>
    </lineage>
</organism>
<evidence type="ECO:0000313" key="2">
    <source>
        <dbReference type="EMBL" id="SFW75633.1"/>
    </source>
</evidence>
<reference evidence="2 3" key="1">
    <citation type="submission" date="2016-11" db="EMBL/GenBank/DDBJ databases">
        <authorList>
            <person name="Jaros S."/>
            <person name="Januszkiewicz K."/>
            <person name="Wedrychowicz H."/>
        </authorList>
    </citation>
    <scope>NUCLEOTIDE SEQUENCE [LARGE SCALE GENOMIC DNA]</scope>
    <source>
        <strain evidence="2 3">CGMCC 1.12145</strain>
    </source>
</reference>
<accession>A0A1K1RU99</accession>
<gene>
    <name evidence="2" type="ORF">SAMN02927921_04012</name>
</gene>
<dbReference type="EMBL" id="FPJE01000035">
    <property type="protein sequence ID" value="SFW75633.1"/>
    <property type="molecule type" value="Genomic_DNA"/>
</dbReference>
<dbReference type="OrthoDB" id="1144067at2"/>